<dbReference type="InterPro" id="IPR005877">
    <property type="entry name" value="YSIRK_signal_dom"/>
</dbReference>
<dbReference type="InterPro" id="IPR059115">
    <property type="entry name" value="Rib"/>
</dbReference>
<dbReference type="GO" id="GO:0005509">
    <property type="term" value="F:calcium ion binding"/>
    <property type="evidence" value="ECO:0007669"/>
    <property type="project" value="InterPro"/>
</dbReference>
<dbReference type="NCBIfam" id="TIGR02331">
    <property type="entry name" value="rib_alpha"/>
    <property type="match status" value="4"/>
</dbReference>
<dbReference type="InterPro" id="IPR019931">
    <property type="entry name" value="LPXTG_anchor"/>
</dbReference>
<keyword evidence="4" id="KW-0572">Peptidoglycan-anchor</keyword>
<sequence length="1625" mass="174406">MFSKNNTRMQTMKRGNKVQTFGIRKFSVGVASVAVAAGIFFGADAVLAAETGAETQEQTQTTQPDAAGEEGADAGAPNDGAANNGAGELDGTTPDGAGSEQDNSGAGDINPDVTNPGLETDPNADKESQQASGDVDSSLQEQIEQEAIYSPGTWLQNYSYNGTVKLQKEGTKYTTGDTPMAGAKVYLQWTDSNGTVSPVYYTTSNADGRFTIDLSKPFVDGTGVERSFRLSNSLVRKTAIRTWATLPNEERYDVVKGGDGKGDFHVATARTNESWNLTIGKELIENAQVRVQEKKLLNDWLMKPEAEWTTSGTSDGIWAKQGAYGKVEGYVWYDLYEPSGSDARWLKHDNSDVNATGTKIAASYVNDEVAILFDNWKKENPKATIDDFRNAQAQIVAEYQATNGVGSHIAETVIGTVDQNGYYYIPFRGLYGISPYKQNSGAPISHTISDEEYGTVVRDEDLSHGNLMAWNGTVGQKHRHINQDYMYIAPLVENTVIYSNNSRYNMFANPDISRDLNDSKMLASYNGQRQDFTLLVTNPMHKVMIENSTEEVAKPGDVLVSQTGGLFPNREYQLQWFKDGVPVGDPVTMTSNNVGEIGSHPLTVPADLDQNAIYTSGVFLQGANTSSTSEALALDSVVAVPNEQAELFEPNYTDQDGEAGKEVQSGTPTFTNQDGTPAETQPNNPKFELGADAPAGAVIDPATGNITYTPSEAEAGTAIEIPVTVTYEDGSTDNTNFTINVAELDPVIDRTDDQDAATPEGYVRVTVDAGEGTELAAGETPKHYDVKIGSALAEEHYPNVEVVEGYKEPITWTVPAGTEITEAVDIVSTAEQQDATKYEPVPQDITTKVDIVPPAQNGIENFDDLPTGTTVDWVEGQEPDVSAVTPEGQPTTGTALVTYPDGSSEEVEIPVIVQENPSFADQYEPQADPLEKDFGEAPTEDEITGQVTIPGYPEDAEQPEITVKDPNQIPDGNTPGEYEVDVEVTYPDGSKDEIKVPIIIGEDPQTQADKYEPEVTPLEKDFGETPTEDEITGKVTIPGYPEDATPPAITVPDVNQIPDGNTEGNFEVEVEVEYPDGSKDNVKVPVIIGKQDDADKYEPEVTPLEKDFGQTPTEDEIIGQVTVPGYPEDATPPAITVPDVNQIPDGNTPGEYEVDVEVTYPDGSKDEIKVPIIIGEDKTTQADKFGADVVSNIIYKDLGNPTTQEDVDGAVVVSPNSEYTGNITVTPNGELPDGQTAGQFEIPATVTFDDGSTVETTIRVVVTDNRSDADKFGGDVVSNIINKDLGNPTTQEDVDKAVVVSPNSEYEGNIKVTPNGELPDGQTVGQFEIPATVTFDDGSTVETTIRVVVTDNRSDADKFGGDVVSNIINKDLGNPTTQEDVDNAVVVDPNSEYTGNIKVTPNGELPDGQTVGEFEVPATVEFEDGSTVDTTIRVVVTDNRSDADKFGGDVVTQLIHKDFGVPTTGADVNGAITLLPNSDYKGGLKVEFDPADLPNGQTAGQFKIPVTITFDDGSTVEATVRVIVAEKPQEPETPQKPDTDKPVEGEKPEAEKPVEGEKPEAEKPVEGEKPEAEKPAEEYPAADADSDKAAVLPETGEADNLGLLSAAAVSVLTGLGLVARRREED</sequence>
<dbReference type="RefSeq" id="WP_102227925.1">
    <property type="nucleotide sequence ID" value="NZ_PNFY01000026.1"/>
</dbReference>
<dbReference type="Pfam" id="PF08428">
    <property type="entry name" value="Rib"/>
    <property type="match status" value="5"/>
</dbReference>
<organism evidence="7 8">
    <name type="scientific">Dolosicoccus paucivorans</name>
    <dbReference type="NCBI Taxonomy" id="84521"/>
    <lineage>
        <taxon>Bacteria</taxon>
        <taxon>Bacillati</taxon>
        <taxon>Bacillota</taxon>
        <taxon>Bacilli</taxon>
        <taxon>Lactobacillales</taxon>
        <taxon>Aerococcaceae</taxon>
        <taxon>Dolosicoccus</taxon>
    </lineage>
</organism>
<feature type="compositionally biased region" description="Low complexity" evidence="5">
    <location>
        <begin position="73"/>
        <end position="87"/>
    </location>
</feature>
<evidence type="ECO:0000256" key="4">
    <source>
        <dbReference type="ARBA" id="ARBA00023088"/>
    </source>
</evidence>
<evidence type="ECO:0000313" key="8">
    <source>
        <dbReference type="Proteomes" id="UP000235682"/>
    </source>
</evidence>
<feature type="region of interest" description="Disordered" evidence="5">
    <location>
        <begin position="651"/>
        <end position="681"/>
    </location>
</feature>
<feature type="compositionally biased region" description="Basic and acidic residues" evidence="5">
    <location>
        <begin position="1527"/>
        <end position="1577"/>
    </location>
</feature>
<feature type="region of interest" description="Disordered" evidence="5">
    <location>
        <begin position="1525"/>
        <end position="1593"/>
    </location>
</feature>
<evidence type="ECO:0000256" key="3">
    <source>
        <dbReference type="ARBA" id="ARBA00022729"/>
    </source>
</evidence>
<dbReference type="PROSITE" id="PS50847">
    <property type="entry name" value="GRAM_POS_ANCHORING"/>
    <property type="match status" value="1"/>
</dbReference>
<keyword evidence="8" id="KW-1185">Reference proteome</keyword>
<evidence type="ECO:0000259" key="6">
    <source>
        <dbReference type="PROSITE" id="PS50847"/>
    </source>
</evidence>
<comment type="caution">
    <text evidence="7">The sequence shown here is derived from an EMBL/GenBank/DDBJ whole genome shotgun (WGS) entry which is preliminary data.</text>
</comment>
<keyword evidence="1" id="KW-0134">Cell wall</keyword>
<dbReference type="Gene3D" id="2.60.40.10">
    <property type="entry name" value="Immunoglobulins"/>
    <property type="match status" value="1"/>
</dbReference>
<evidence type="ECO:0000256" key="2">
    <source>
        <dbReference type="ARBA" id="ARBA00022525"/>
    </source>
</evidence>
<proteinExistence type="predicted"/>
<dbReference type="Pfam" id="PF04650">
    <property type="entry name" value="YSIRK_signal"/>
    <property type="match status" value="1"/>
</dbReference>
<feature type="compositionally biased region" description="Low complexity" evidence="5">
    <location>
        <begin position="52"/>
        <end position="66"/>
    </location>
</feature>
<feature type="compositionally biased region" description="Polar residues" evidence="5">
    <location>
        <begin position="129"/>
        <end position="140"/>
    </location>
</feature>
<dbReference type="Proteomes" id="UP000235682">
    <property type="component" value="Unassembled WGS sequence"/>
</dbReference>
<name>A0A2N6SM68_9LACT</name>
<reference evidence="7 8" key="1">
    <citation type="submission" date="2017-09" db="EMBL/GenBank/DDBJ databases">
        <title>Bacterial strain isolated from the female urinary microbiota.</title>
        <authorList>
            <person name="Thomas-White K."/>
            <person name="Kumar N."/>
            <person name="Forster S."/>
            <person name="Putonti C."/>
            <person name="Lawley T."/>
            <person name="Wolfe A.J."/>
        </authorList>
    </citation>
    <scope>NUCLEOTIDE SEQUENCE [LARGE SCALE GENOMIC DNA]</scope>
    <source>
        <strain evidence="7 8">UMB0852</strain>
    </source>
</reference>
<feature type="region of interest" description="Disordered" evidence="5">
    <location>
        <begin position="52"/>
        <end position="140"/>
    </location>
</feature>
<gene>
    <name evidence="7" type="ORF">CJ205_05990</name>
</gene>
<feature type="domain" description="Gram-positive cocci surface proteins LPxTG" evidence="6">
    <location>
        <begin position="1592"/>
        <end position="1625"/>
    </location>
</feature>
<dbReference type="InterPro" id="IPR044055">
    <property type="entry name" value="RibLong"/>
</dbReference>
<dbReference type="InterPro" id="IPR012706">
    <property type="entry name" value="Rib_alpha_Esp_rpt"/>
</dbReference>
<keyword evidence="3" id="KW-0732">Signal</keyword>
<evidence type="ECO:0000256" key="1">
    <source>
        <dbReference type="ARBA" id="ARBA00022512"/>
    </source>
</evidence>
<accession>A0A2N6SM68</accession>
<keyword evidence="2" id="KW-0964">Secreted</keyword>
<dbReference type="NCBIfam" id="TIGR01168">
    <property type="entry name" value="YSIRK_signal"/>
    <property type="match status" value="1"/>
</dbReference>
<dbReference type="NCBIfam" id="TIGR01167">
    <property type="entry name" value="LPXTG_anchor"/>
    <property type="match status" value="1"/>
</dbReference>
<dbReference type="NCBIfam" id="NF038186">
    <property type="entry name" value="YPDG_rpt"/>
    <property type="match status" value="1"/>
</dbReference>
<dbReference type="GO" id="GO:0016020">
    <property type="term" value="C:membrane"/>
    <property type="evidence" value="ECO:0007669"/>
    <property type="project" value="InterPro"/>
</dbReference>
<dbReference type="SUPFAM" id="SSF49313">
    <property type="entry name" value="Cadherin-like"/>
    <property type="match status" value="1"/>
</dbReference>
<dbReference type="EMBL" id="PNHE01000024">
    <property type="protein sequence ID" value="PMC58129.1"/>
    <property type="molecule type" value="Genomic_DNA"/>
</dbReference>
<protein>
    <recommendedName>
        <fullName evidence="6">Gram-positive cocci surface proteins LPxTG domain-containing protein</fullName>
    </recommendedName>
</protein>
<evidence type="ECO:0000256" key="5">
    <source>
        <dbReference type="SAM" id="MobiDB-lite"/>
    </source>
</evidence>
<evidence type="ECO:0000313" key="7">
    <source>
        <dbReference type="EMBL" id="PMC58129.1"/>
    </source>
</evidence>
<feature type="region of interest" description="Disordered" evidence="5">
    <location>
        <begin position="1017"/>
        <end position="1040"/>
    </location>
</feature>
<dbReference type="STRING" id="84521.SAMN04487994_10771"/>
<feature type="compositionally biased region" description="Polar residues" evidence="5">
    <location>
        <begin position="664"/>
        <end position="681"/>
    </location>
</feature>
<dbReference type="Pfam" id="PF18957">
    <property type="entry name" value="RibLong"/>
    <property type="match status" value="1"/>
</dbReference>
<dbReference type="Pfam" id="PF00746">
    <property type="entry name" value="Gram_pos_anchor"/>
    <property type="match status" value="1"/>
</dbReference>
<dbReference type="InterPro" id="IPR013783">
    <property type="entry name" value="Ig-like_fold"/>
</dbReference>
<dbReference type="InterPro" id="IPR015919">
    <property type="entry name" value="Cadherin-like_sf"/>
</dbReference>
<dbReference type="OrthoDB" id="1702003at2"/>